<evidence type="ECO:0000313" key="2">
    <source>
        <dbReference type="Proteomes" id="UP000193827"/>
    </source>
</evidence>
<gene>
    <name evidence="1" type="ORF">PEL8287_03249</name>
</gene>
<proteinExistence type="predicted"/>
<reference evidence="1 2" key="1">
    <citation type="submission" date="2017-03" db="EMBL/GenBank/DDBJ databases">
        <authorList>
            <person name="Afonso C.L."/>
            <person name="Miller P.J."/>
            <person name="Scott M.A."/>
            <person name="Spackman E."/>
            <person name="Goraichik I."/>
            <person name="Dimitrov K.M."/>
            <person name="Suarez D.L."/>
            <person name="Swayne D.E."/>
        </authorList>
    </citation>
    <scope>NUCLEOTIDE SEQUENCE [LARGE SCALE GENOMIC DNA]</scope>
    <source>
        <strain evidence="1 2">CECT 8287</strain>
    </source>
</reference>
<evidence type="ECO:0000313" key="1">
    <source>
        <dbReference type="EMBL" id="SLN59979.1"/>
    </source>
</evidence>
<dbReference type="AlphaFoldDB" id="A0A1Y5TB56"/>
<keyword evidence="2" id="KW-1185">Reference proteome</keyword>
<protein>
    <submittedName>
        <fullName evidence="1">Uncharacterized protein</fullName>
    </submittedName>
</protein>
<sequence length="182" mass="21000">MEENRLLRENLSVHEKKDFRPILEGLSGKVELQKFEFSGAEINDSWPFDREPNLEVRKGFDKYLYQPIGEPFQKPASWIMERICFGFLFGRDFESAVKKGLASPHPIGTPNSIVCAPTDEHSLEPLFMALEGTGLLRPGEPYGSMSELLFGRKNDYLRRTPWALSEDFRRWIVKQGNQSVEF</sequence>
<accession>A0A1Y5TB56</accession>
<organism evidence="1 2">
    <name type="scientific">Roseovarius litorisediminis</name>
    <dbReference type="NCBI Taxonomy" id="1312363"/>
    <lineage>
        <taxon>Bacteria</taxon>
        <taxon>Pseudomonadati</taxon>
        <taxon>Pseudomonadota</taxon>
        <taxon>Alphaproteobacteria</taxon>
        <taxon>Rhodobacterales</taxon>
        <taxon>Roseobacteraceae</taxon>
        <taxon>Roseovarius</taxon>
    </lineage>
</organism>
<dbReference type="EMBL" id="FWFL01000009">
    <property type="protein sequence ID" value="SLN59979.1"/>
    <property type="molecule type" value="Genomic_DNA"/>
</dbReference>
<dbReference type="Proteomes" id="UP000193827">
    <property type="component" value="Unassembled WGS sequence"/>
</dbReference>
<name>A0A1Y5TB56_9RHOB</name>